<accession>A0A8H4PTM4</accession>
<evidence type="ECO:0000313" key="2">
    <source>
        <dbReference type="Proteomes" id="UP000557566"/>
    </source>
</evidence>
<comment type="caution">
    <text evidence="1">The sequence shown here is derived from an EMBL/GenBank/DDBJ whole genome shotgun (WGS) entry which is preliminary data.</text>
</comment>
<sequence length="76" mass="8217">MEECDRRKTVKVKMASSPHRLLGRGVTSTAFDRLNSGAGCSRGGEFLLLGGEAAAIPCARLRQRRHWGGGGCRLVF</sequence>
<evidence type="ECO:0000313" key="1">
    <source>
        <dbReference type="EMBL" id="KAF4510225.1"/>
    </source>
</evidence>
<protein>
    <submittedName>
        <fullName evidence="1">Uncharacterized protein</fullName>
    </submittedName>
</protein>
<reference evidence="1 2" key="1">
    <citation type="journal article" date="2020" name="Genome Biol. Evol.">
        <title>A new high-quality draft genome assembly of the Chinese cordyceps Ophiocordyceps sinensis.</title>
        <authorList>
            <person name="Shu R."/>
            <person name="Zhang J."/>
            <person name="Meng Q."/>
            <person name="Zhang H."/>
            <person name="Zhou G."/>
            <person name="Li M."/>
            <person name="Wu P."/>
            <person name="Zhao Y."/>
            <person name="Chen C."/>
            <person name="Qin Q."/>
        </authorList>
    </citation>
    <scope>NUCLEOTIDE SEQUENCE [LARGE SCALE GENOMIC DNA]</scope>
    <source>
        <strain evidence="1 2">IOZ07</strain>
    </source>
</reference>
<keyword evidence="2" id="KW-1185">Reference proteome</keyword>
<dbReference type="AlphaFoldDB" id="A0A8H4PTM4"/>
<dbReference type="EMBL" id="JAAVMX010000003">
    <property type="protein sequence ID" value="KAF4510225.1"/>
    <property type="molecule type" value="Genomic_DNA"/>
</dbReference>
<dbReference type="Proteomes" id="UP000557566">
    <property type="component" value="Unassembled WGS sequence"/>
</dbReference>
<name>A0A8H4PTM4_9HYPO</name>
<proteinExistence type="predicted"/>
<gene>
    <name evidence="1" type="ORF">G6O67_002131</name>
</gene>
<organism evidence="1 2">
    <name type="scientific">Ophiocordyceps sinensis</name>
    <dbReference type="NCBI Taxonomy" id="72228"/>
    <lineage>
        <taxon>Eukaryota</taxon>
        <taxon>Fungi</taxon>
        <taxon>Dikarya</taxon>
        <taxon>Ascomycota</taxon>
        <taxon>Pezizomycotina</taxon>
        <taxon>Sordariomycetes</taxon>
        <taxon>Hypocreomycetidae</taxon>
        <taxon>Hypocreales</taxon>
        <taxon>Ophiocordycipitaceae</taxon>
        <taxon>Ophiocordyceps</taxon>
    </lineage>
</organism>